<dbReference type="InterPro" id="IPR036898">
    <property type="entry name" value="RNA_pol_Rpb7-like_N_sf"/>
</dbReference>
<feature type="domain" description="RPA43 OB" evidence="7">
    <location>
        <begin position="253"/>
        <end position="359"/>
    </location>
</feature>
<dbReference type="eggNOG" id="KOG4134">
    <property type="taxonomic scope" value="Eukaryota"/>
</dbReference>
<dbReference type="OrthoDB" id="10250504at2759"/>
<dbReference type="AlphaFoldDB" id="W3X4I0"/>
<dbReference type="Pfam" id="PF17875">
    <property type="entry name" value="RPA43_OB"/>
    <property type="match status" value="1"/>
</dbReference>
<keyword evidence="9" id="KW-1185">Reference proteome</keyword>
<dbReference type="Proteomes" id="UP000030651">
    <property type="component" value="Unassembled WGS sequence"/>
</dbReference>
<dbReference type="Gene3D" id="2.40.50.1060">
    <property type="match status" value="1"/>
</dbReference>
<evidence type="ECO:0000259" key="7">
    <source>
        <dbReference type="Pfam" id="PF17875"/>
    </source>
</evidence>
<evidence type="ECO:0000256" key="1">
    <source>
        <dbReference type="ARBA" id="ARBA00004123"/>
    </source>
</evidence>
<feature type="region of interest" description="Disordered" evidence="6">
    <location>
        <begin position="383"/>
        <end position="427"/>
    </location>
</feature>
<evidence type="ECO:0000313" key="9">
    <source>
        <dbReference type="Proteomes" id="UP000030651"/>
    </source>
</evidence>
<dbReference type="FunCoup" id="W3X4I0">
    <property type="interactions" value="289"/>
</dbReference>
<dbReference type="HOGENOM" id="CLU_036411_2_1_1"/>
<name>W3X4I0_PESFW</name>
<reference evidence="9" key="1">
    <citation type="journal article" date="2015" name="BMC Genomics">
        <title>Genomic and transcriptomic analysis of the endophytic fungus Pestalotiopsis fici reveals its lifestyle and high potential for synthesis of natural products.</title>
        <authorList>
            <person name="Wang X."/>
            <person name="Zhang X."/>
            <person name="Liu L."/>
            <person name="Xiang M."/>
            <person name="Wang W."/>
            <person name="Sun X."/>
            <person name="Che Y."/>
            <person name="Guo L."/>
            <person name="Liu G."/>
            <person name="Guo L."/>
            <person name="Wang C."/>
            <person name="Yin W.B."/>
            <person name="Stadler M."/>
            <person name="Zhang X."/>
            <person name="Liu X."/>
        </authorList>
    </citation>
    <scope>NUCLEOTIDE SEQUENCE [LARGE SCALE GENOMIC DNA]</scope>
    <source>
        <strain evidence="9">W106-1 / CGMCC3.15140</strain>
    </source>
</reference>
<dbReference type="GO" id="GO:0005736">
    <property type="term" value="C:RNA polymerase I complex"/>
    <property type="evidence" value="ECO:0007669"/>
    <property type="project" value="TreeGrafter"/>
</dbReference>
<evidence type="ECO:0000256" key="5">
    <source>
        <dbReference type="RuleBase" id="RU369086"/>
    </source>
</evidence>
<feature type="compositionally biased region" description="Basic residues" evidence="6">
    <location>
        <begin position="71"/>
        <end position="83"/>
    </location>
</feature>
<feature type="compositionally biased region" description="Basic and acidic residues" evidence="6">
    <location>
        <begin position="24"/>
        <end position="34"/>
    </location>
</feature>
<evidence type="ECO:0000313" key="8">
    <source>
        <dbReference type="EMBL" id="ETS80970.1"/>
    </source>
</evidence>
<keyword evidence="3 5" id="KW-0804">Transcription</keyword>
<dbReference type="PANTHER" id="PTHR12709:SF5">
    <property type="entry name" value="DNA-DIRECTED RNA POLYMERASE I SUBUNIT RPA43"/>
    <property type="match status" value="1"/>
</dbReference>
<dbReference type="InterPro" id="IPR045113">
    <property type="entry name" value="Rpb7-like"/>
</dbReference>
<feature type="compositionally biased region" description="Basic residues" evidence="6">
    <location>
        <begin position="119"/>
        <end position="128"/>
    </location>
</feature>
<feature type="region of interest" description="Disordered" evidence="6">
    <location>
        <begin position="1"/>
        <end position="155"/>
    </location>
</feature>
<keyword evidence="2 5" id="KW-0240">DNA-directed RNA polymerase</keyword>
<protein>
    <recommendedName>
        <fullName evidence="5">DNA-directed RNA polymerase subunit</fullName>
    </recommendedName>
</protein>
<dbReference type="Gene3D" id="3.30.1490.120">
    <property type="entry name" value="RNA polymerase Rpb7-like, N-terminal domain"/>
    <property type="match status" value="1"/>
</dbReference>
<comment type="subcellular location">
    <subcellularLocation>
        <location evidence="1 5">Nucleus</location>
    </subcellularLocation>
</comment>
<evidence type="ECO:0000256" key="4">
    <source>
        <dbReference type="ARBA" id="ARBA00023242"/>
    </source>
</evidence>
<dbReference type="InParanoid" id="W3X4I0"/>
<dbReference type="OMA" id="DEYGVLY"/>
<accession>W3X4I0</accession>
<dbReference type="GeneID" id="19270985"/>
<sequence>MSSDKKEKRSKRDKSDHKSKKRNRDLEAQPEEEHRHKRSKSEAPGADDQETPAKANVEQTATEDAPVQSGKARRSEKRKKKRQSQGAEDGETAAGDVSMTDAMDQDNVPAADAVQDEKKHKKEKRRKNKEAEATEETQDATNSTSHQPFGKLPEQPYPFFTQKVSQYLPLYPLGMIEPVEGYAEQHLKPLMNHYVPTFQGVLLGYHDVQVGEAPGKGSLTEDSDDTQEALLESIDEYAVSFGWLTAKLDLFKPTRGAWMEGTVNMQTEGHLGVVCWNMFNASIEAGRLPKGWRWVSLLDGKQGSEEFTPEDEDGQLHTTGYWVDKEGQRVRDKIRFQIKNFEVGVSGDYGYLSIEGTMLDPEAEQQKVADELEKLRRWKLKNGASRKEHKKLPDFSMTKFGMDEEQEDETQRAEVWKGSRPASETAE</sequence>
<organism evidence="8 9">
    <name type="scientific">Pestalotiopsis fici (strain W106-1 / CGMCC3.15140)</name>
    <dbReference type="NCBI Taxonomy" id="1229662"/>
    <lineage>
        <taxon>Eukaryota</taxon>
        <taxon>Fungi</taxon>
        <taxon>Dikarya</taxon>
        <taxon>Ascomycota</taxon>
        <taxon>Pezizomycotina</taxon>
        <taxon>Sordariomycetes</taxon>
        <taxon>Xylariomycetidae</taxon>
        <taxon>Amphisphaeriales</taxon>
        <taxon>Sporocadaceae</taxon>
        <taxon>Pestalotiopsis</taxon>
    </lineage>
</organism>
<dbReference type="RefSeq" id="XP_007832744.1">
    <property type="nucleotide sequence ID" value="XM_007834553.1"/>
</dbReference>
<feature type="compositionally biased region" description="Basic residues" evidence="6">
    <location>
        <begin position="8"/>
        <end position="23"/>
    </location>
</feature>
<evidence type="ECO:0000256" key="3">
    <source>
        <dbReference type="ARBA" id="ARBA00023163"/>
    </source>
</evidence>
<dbReference type="InterPro" id="IPR041178">
    <property type="entry name" value="RPA43_OB"/>
</dbReference>
<evidence type="ECO:0000256" key="6">
    <source>
        <dbReference type="SAM" id="MobiDB-lite"/>
    </source>
</evidence>
<dbReference type="EMBL" id="KI912112">
    <property type="protein sequence ID" value="ETS80970.1"/>
    <property type="molecule type" value="Genomic_DNA"/>
</dbReference>
<dbReference type="KEGG" id="pfy:PFICI_05972"/>
<keyword evidence="4 5" id="KW-0539">Nucleus</keyword>
<proteinExistence type="predicted"/>
<evidence type="ECO:0000256" key="2">
    <source>
        <dbReference type="ARBA" id="ARBA00022478"/>
    </source>
</evidence>
<dbReference type="GO" id="GO:0006352">
    <property type="term" value="P:DNA-templated transcription initiation"/>
    <property type="evidence" value="ECO:0007669"/>
    <property type="project" value="UniProtKB-UniRule"/>
</dbReference>
<dbReference type="STRING" id="1229662.W3X4I0"/>
<dbReference type="PANTHER" id="PTHR12709">
    <property type="entry name" value="DNA-DIRECTED RNA POLYMERASE II, III"/>
    <property type="match status" value="1"/>
</dbReference>
<comment type="function">
    <text evidence="5">DNA-dependent RNA polymerase which catalyzes the transcription of DNA into RNA using the four ribonucleoside triphosphates as substrates.</text>
</comment>
<dbReference type="GO" id="GO:0006362">
    <property type="term" value="P:transcription elongation by RNA polymerase I"/>
    <property type="evidence" value="ECO:0007669"/>
    <property type="project" value="TreeGrafter"/>
</dbReference>
<gene>
    <name evidence="8" type="ORF">PFICI_05972</name>
</gene>